<feature type="region of interest" description="Disordered" evidence="1">
    <location>
        <begin position="374"/>
        <end position="397"/>
    </location>
</feature>
<feature type="compositionally biased region" description="Polar residues" evidence="1">
    <location>
        <begin position="558"/>
        <end position="577"/>
    </location>
</feature>
<dbReference type="PROSITE" id="PS50076">
    <property type="entry name" value="DNAJ_2"/>
    <property type="match status" value="1"/>
</dbReference>
<reference evidence="3" key="1">
    <citation type="submission" date="2021-02" db="EMBL/GenBank/DDBJ databases">
        <authorList>
            <person name="Nowell W R."/>
        </authorList>
    </citation>
    <scope>NUCLEOTIDE SEQUENCE</scope>
</reference>
<dbReference type="EMBL" id="CAJOBD010000087">
    <property type="protein sequence ID" value="CAF3569927.1"/>
    <property type="molecule type" value="Genomic_DNA"/>
</dbReference>
<dbReference type="CDD" id="cd06257">
    <property type="entry name" value="DnaJ"/>
    <property type="match status" value="1"/>
</dbReference>
<dbReference type="InterPro" id="IPR036869">
    <property type="entry name" value="J_dom_sf"/>
</dbReference>
<comment type="caution">
    <text evidence="3">The sequence shown here is derived from an EMBL/GenBank/DDBJ whole genome shotgun (WGS) entry which is preliminary data.</text>
</comment>
<dbReference type="Pfam" id="PF00226">
    <property type="entry name" value="DnaJ"/>
    <property type="match status" value="1"/>
</dbReference>
<feature type="compositionally biased region" description="Low complexity" evidence="1">
    <location>
        <begin position="478"/>
        <end position="500"/>
    </location>
</feature>
<dbReference type="InterPro" id="IPR018253">
    <property type="entry name" value="DnaJ_domain_CS"/>
</dbReference>
<dbReference type="Proteomes" id="UP000663864">
    <property type="component" value="Unassembled WGS sequence"/>
</dbReference>
<dbReference type="GO" id="GO:0005737">
    <property type="term" value="C:cytoplasm"/>
    <property type="evidence" value="ECO:0007669"/>
    <property type="project" value="TreeGrafter"/>
</dbReference>
<evidence type="ECO:0000256" key="1">
    <source>
        <dbReference type="SAM" id="MobiDB-lite"/>
    </source>
</evidence>
<dbReference type="PANTHER" id="PTHR43096">
    <property type="entry name" value="DNAJ HOMOLOG 1, MITOCHONDRIAL-RELATED"/>
    <property type="match status" value="1"/>
</dbReference>
<dbReference type="Gene3D" id="1.10.287.110">
    <property type="entry name" value="DnaJ domain"/>
    <property type="match status" value="1"/>
</dbReference>
<protein>
    <recommendedName>
        <fullName evidence="2">J domain-containing protein</fullName>
    </recommendedName>
</protein>
<dbReference type="GO" id="GO:0051082">
    <property type="term" value="F:unfolded protein binding"/>
    <property type="evidence" value="ECO:0007669"/>
    <property type="project" value="TreeGrafter"/>
</dbReference>
<feature type="compositionally biased region" description="Polar residues" evidence="1">
    <location>
        <begin position="378"/>
        <end position="387"/>
    </location>
</feature>
<organism evidence="3 5">
    <name type="scientific">Rotaria sordida</name>
    <dbReference type="NCBI Taxonomy" id="392033"/>
    <lineage>
        <taxon>Eukaryota</taxon>
        <taxon>Metazoa</taxon>
        <taxon>Spiralia</taxon>
        <taxon>Gnathifera</taxon>
        <taxon>Rotifera</taxon>
        <taxon>Eurotatoria</taxon>
        <taxon>Bdelloidea</taxon>
        <taxon>Philodinida</taxon>
        <taxon>Philodinidae</taxon>
        <taxon>Rotaria</taxon>
    </lineage>
</organism>
<proteinExistence type="predicted"/>
<evidence type="ECO:0000313" key="3">
    <source>
        <dbReference type="EMBL" id="CAF0983024.1"/>
    </source>
</evidence>
<dbReference type="PROSITE" id="PS00636">
    <property type="entry name" value="DNAJ_1"/>
    <property type="match status" value="1"/>
</dbReference>
<name>A0A814FHE6_9BILA</name>
<gene>
    <name evidence="4" type="ORF">JBS370_LOCUS2265</name>
    <name evidence="3" type="ORF">ZHD862_LOCUS11607</name>
</gene>
<feature type="region of interest" description="Disordered" evidence="1">
    <location>
        <begin position="478"/>
        <end position="503"/>
    </location>
</feature>
<evidence type="ECO:0000259" key="2">
    <source>
        <dbReference type="PROSITE" id="PS50076"/>
    </source>
</evidence>
<dbReference type="SUPFAM" id="SSF46565">
    <property type="entry name" value="Chaperone J-domain"/>
    <property type="match status" value="1"/>
</dbReference>
<evidence type="ECO:0000313" key="4">
    <source>
        <dbReference type="EMBL" id="CAF3569927.1"/>
    </source>
</evidence>
<sequence>MVASDCYAILGVKSTATEEEIKKAYRKKALQYHPDKNSSTTAEEIFKQINKAYETLSDTDKRRTYDLQQQTTNTNSSSSSSQQHKHDPSFHTSNQSYFTSTNNNSSRFHFHDPFFNIHQRHAYFTRKFHAPNFSFFDTNFGTSSSSDDENDYDPFDSFPSTFHSSQNHFRRKTRSKWNHDWPFDNDPFIMFEMLTRSLFDRFLHDDLFWYHSPTRLRSTSHQQRATSTNRTKIPVNHVTPTSKFRHDIKRATSSSSRFNHKDSDEENIDEHFIFQQTKPTTMNNNRFDRHSMDNNNTTNKTKLETCQYCFYPQTSIENLLKHEAICRHRSDHERVYTTKCIYCQQNIRLSDCLNHEELCKQFEMKRQTTENKRYYNPMSGNLNIDNQSPPTSSSSSFGGLANDINRLRTCYRCHRAFPVLSDLFNHICDDEDDLHLSKSTAPSTKSDNKTTMDNTSLFEKISSTSPKSFKLNIHSSLNNSSKSSSPIHRLVSPLSPSSSPIMKRTNSTSIHITPAHELDNTYQSLLESEHIPLFKRPLFQSDITTSYDNQQQQQQQQHSSSTYIYLHNPSSPLRVNS</sequence>
<accession>A0A814FHE6</accession>
<feature type="domain" description="J" evidence="2">
    <location>
        <begin position="5"/>
        <end position="69"/>
    </location>
</feature>
<dbReference type="EMBL" id="CAJNOT010000441">
    <property type="protein sequence ID" value="CAF0983024.1"/>
    <property type="molecule type" value="Genomic_DNA"/>
</dbReference>
<dbReference type="GO" id="GO:0042026">
    <property type="term" value="P:protein refolding"/>
    <property type="evidence" value="ECO:0007669"/>
    <property type="project" value="TreeGrafter"/>
</dbReference>
<dbReference type="AlphaFoldDB" id="A0A814FHE6"/>
<dbReference type="Proteomes" id="UP000663836">
    <property type="component" value="Unassembled WGS sequence"/>
</dbReference>
<feature type="region of interest" description="Disordered" evidence="1">
    <location>
        <begin position="68"/>
        <end position="96"/>
    </location>
</feature>
<dbReference type="PRINTS" id="PR00625">
    <property type="entry name" value="JDOMAIN"/>
</dbReference>
<evidence type="ECO:0000313" key="5">
    <source>
        <dbReference type="Proteomes" id="UP000663864"/>
    </source>
</evidence>
<feature type="region of interest" description="Disordered" evidence="1">
    <location>
        <begin position="545"/>
        <end position="577"/>
    </location>
</feature>
<dbReference type="PANTHER" id="PTHR43096:SF10">
    <property type="entry name" value="CHAPERONE PROTEIN DNAJ A6, CHLOROPLASTIC"/>
    <property type="match status" value="1"/>
</dbReference>
<feature type="compositionally biased region" description="Low complexity" evidence="1">
    <location>
        <begin position="68"/>
        <end position="82"/>
    </location>
</feature>
<dbReference type="SMART" id="SM00271">
    <property type="entry name" value="DnaJ"/>
    <property type="match status" value="1"/>
</dbReference>
<dbReference type="InterPro" id="IPR001623">
    <property type="entry name" value="DnaJ_domain"/>
</dbReference>